<organism evidence="2 3">
    <name type="scientific">Asticcacaulis machinosus</name>
    <dbReference type="NCBI Taxonomy" id="2984211"/>
    <lineage>
        <taxon>Bacteria</taxon>
        <taxon>Pseudomonadati</taxon>
        <taxon>Pseudomonadota</taxon>
        <taxon>Alphaproteobacteria</taxon>
        <taxon>Caulobacterales</taxon>
        <taxon>Caulobacteraceae</taxon>
        <taxon>Asticcacaulis</taxon>
    </lineage>
</organism>
<name>A0ABT5HJL7_9CAUL</name>
<dbReference type="RefSeq" id="WP_272744777.1">
    <property type="nucleotide sequence ID" value="NZ_JAQQKV010000002.1"/>
</dbReference>
<proteinExistence type="predicted"/>
<dbReference type="CDD" id="cd00761">
    <property type="entry name" value="Glyco_tranf_GTA_type"/>
    <property type="match status" value="1"/>
</dbReference>
<evidence type="ECO:0000313" key="3">
    <source>
        <dbReference type="Proteomes" id="UP001218579"/>
    </source>
</evidence>
<dbReference type="GO" id="GO:0016757">
    <property type="term" value="F:glycosyltransferase activity"/>
    <property type="evidence" value="ECO:0007669"/>
    <property type="project" value="UniProtKB-KW"/>
</dbReference>
<dbReference type="EC" id="2.4.-.-" evidence="2"/>
<sequence>MFISVIMCTRNRAEQLRRVLETAAAMTVPNGLEWEMVLVDNGSSDHTAEVVSRFSDRIPIRYVLEAKAGLSNARNRGVAEAAGEYICWTDDDVLIDPNWLSAYADAFQRHPEATVFGGVIEPVTEIELPKWWQDNRELLASVLAARDFGPDEVELSVEEDRLPYGANYALRADEQRRHLYDPGLGVGPQHKRLGEEVAVIRAVMAEGGGGGGVWVPGARVRHIIPAARLTQDYVGSYYRSVGETWAYLSQAPAHARHENFMGKVAPVGRRHFQNVPLWIWSMAAQEWWRDRQEKMKGHTSLYHWLQYNYYAGAITYFRAHKEAK</sequence>
<reference evidence="2 3" key="1">
    <citation type="submission" date="2023-01" db="EMBL/GenBank/DDBJ databases">
        <title>Novel species of the genus Asticcacaulis isolated from rivers.</title>
        <authorList>
            <person name="Lu H."/>
        </authorList>
    </citation>
    <scope>NUCLEOTIDE SEQUENCE [LARGE SCALE GENOMIC DNA]</scope>
    <source>
        <strain evidence="2 3">LKC15W</strain>
    </source>
</reference>
<keyword evidence="2" id="KW-0808">Transferase</keyword>
<keyword evidence="2" id="KW-0328">Glycosyltransferase</keyword>
<gene>
    <name evidence="2" type="ORF">PQU98_09880</name>
</gene>
<dbReference type="InterPro" id="IPR029044">
    <property type="entry name" value="Nucleotide-diphossugar_trans"/>
</dbReference>
<evidence type="ECO:0000259" key="1">
    <source>
        <dbReference type="Pfam" id="PF00535"/>
    </source>
</evidence>
<evidence type="ECO:0000313" key="2">
    <source>
        <dbReference type="EMBL" id="MDC7676439.1"/>
    </source>
</evidence>
<dbReference type="PANTHER" id="PTHR43685:SF2">
    <property type="entry name" value="GLYCOSYLTRANSFERASE 2-LIKE DOMAIN-CONTAINING PROTEIN"/>
    <property type="match status" value="1"/>
</dbReference>
<dbReference type="SUPFAM" id="SSF53448">
    <property type="entry name" value="Nucleotide-diphospho-sugar transferases"/>
    <property type="match status" value="1"/>
</dbReference>
<dbReference type="InterPro" id="IPR050834">
    <property type="entry name" value="Glycosyltransf_2"/>
</dbReference>
<dbReference type="EMBL" id="JAQQKV010000002">
    <property type="protein sequence ID" value="MDC7676439.1"/>
    <property type="molecule type" value="Genomic_DNA"/>
</dbReference>
<dbReference type="InterPro" id="IPR001173">
    <property type="entry name" value="Glyco_trans_2-like"/>
</dbReference>
<keyword evidence="3" id="KW-1185">Reference proteome</keyword>
<dbReference type="Gene3D" id="3.90.550.10">
    <property type="entry name" value="Spore Coat Polysaccharide Biosynthesis Protein SpsA, Chain A"/>
    <property type="match status" value="1"/>
</dbReference>
<dbReference type="Pfam" id="PF00535">
    <property type="entry name" value="Glycos_transf_2"/>
    <property type="match status" value="1"/>
</dbReference>
<comment type="caution">
    <text evidence="2">The sequence shown here is derived from an EMBL/GenBank/DDBJ whole genome shotgun (WGS) entry which is preliminary data.</text>
</comment>
<protein>
    <submittedName>
        <fullName evidence="2">Glycosyltransferase</fullName>
        <ecNumber evidence="2">2.4.-.-</ecNumber>
    </submittedName>
</protein>
<feature type="domain" description="Glycosyltransferase 2-like" evidence="1">
    <location>
        <begin position="4"/>
        <end position="122"/>
    </location>
</feature>
<dbReference type="Proteomes" id="UP001218579">
    <property type="component" value="Unassembled WGS sequence"/>
</dbReference>
<accession>A0ABT5HJL7</accession>
<dbReference type="PANTHER" id="PTHR43685">
    <property type="entry name" value="GLYCOSYLTRANSFERASE"/>
    <property type="match status" value="1"/>
</dbReference>